<sequence>MFIAEQSRGTPDDLTAALGSFNFYAAIAGARIEPGIITVTHIVVYVKDNYTFNTNANETSQYLGHWNRKGVIVVPTFVAAQVANIDWLEFPVAVYTSGPKYRVYYPVKNSTFRTWQMKHRQGGDFIIYSDCVPILLKNPNTIYYKLTVLRCIHSQWEWA</sequence>
<name>A0ACC7N8J5_9BURK</name>
<comment type="caution">
    <text evidence="1">The sequence shown here is derived from an EMBL/GenBank/DDBJ whole genome shotgun (WGS) entry which is preliminary data.</text>
</comment>
<proteinExistence type="predicted"/>
<dbReference type="Proteomes" id="UP001629235">
    <property type="component" value="Unassembled WGS sequence"/>
</dbReference>
<protein>
    <submittedName>
        <fullName evidence="1">DUF6402 family protein</fullName>
    </submittedName>
</protein>
<evidence type="ECO:0000313" key="1">
    <source>
        <dbReference type="EMBL" id="MFM0103343.1"/>
    </source>
</evidence>
<organism evidence="1 2">
    <name type="scientific">Paraburkholderia rhynchosiae</name>
    <dbReference type="NCBI Taxonomy" id="487049"/>
    <lineage>
        <taxon>Bacteria</taxon>
        <taxon>Pseudomonadati</taxon>
        <taxon>Pseudomonadota</taxon>
        <taxon>Betaproteobacteria</taxon>
        <taxon>Burkholderiales</taxon>
        <taxon>Burkholderiaceae</taxon>
        <taxon>Paraburkholderia</taxon>
    </lineage>
</organism>
<gene>
    <name evidence="1" type="ORF">PQR01_07585</name>
</gene>
<evidence type="ECO:0000313" key="2">
    <source>
        <dbReference type="Proteomes" id="UP001629235"/>
    </source>
</evidence>
<accession>A0ACC7N8J5</accession>
<reference evidence="1 2" key="1">
    <citation type="journal article" date="2024" name="Chem. Sci.">
        <title>Discovery of megapolipeptins by genome mining of a Burkholderiales bacteria collection.</title>
        <authorList>
            <person name="Paulo B.S."/>
            <person name="Recchia M.J.J."/>
            <person name="Lee S."/>
            <person name="Fergusson C.H."/>
            <person name="Romanowski S.B."/>
            <person name="Hernandez A."/>
            <person name="Krull N."/>
            <person name="Liu D.Y."/>
            <person name="Cavanagh H."/>
            <person name="Bos A."/>
            <person name="Gray C.A."/>
            <person name="Murphy B.T."/>
            <person name="Linington R.G."/>
            <person name="Eustaquio A.S."/>
        </authorList>
    </citation>
    <scope>NUCLEOTIDE SEQUENCE [LARGE SCALE GENOMIC DNA]</scope>
    <source>
        <strain evidence="1 2">RL18-126-BIB-B</strain>
    </source>
</reference>
<dbReference type="EMBL" id="JAQQDW010000010">
    <property type="protein sequence ID" value="MFM0103343.1"/>
    <property type="molecule type" value="Genomic_DNA"/>
</dbReference>
<keyword evidence="2" id="KW-1185">Reference proteome</keyword>